<reference evidence="2 3" key="1">
    <citation type="submission" date="2024-02" db="EMBL/GenBank/DDBJ databases">
        <authorList>
            <person name="Chen Y."/>
            <person name="Shah S."/>
            <person name="Dougan E. K."/>
            <person name="Thang M."/>
            <person name="Chan C."/>
        </authorList>
    </citation>
    <scope>NUCLEOTIDE SEQUENCE [LARGE SCALE GENOMIC DNA]</scope>
</reference>
<evidence type="ECO:0000313" key="2">
    <source>
        <dbReference type="EMBL" id="CAK9083417.1"/>
    </source>
</evidence>
<protein>
    <submittedName>
        <fullName evidence="2">Uncharacterized protein</fullName>
    </submittedName>
</protein>
<name>A0ABP0Q589_9DINO</name>
<proteinExistence type="predicted"/>
<feature type="compositionally biased region" description="Basic and acidic residues" evidence="1">
    <location>
        <begin position="442"/>
        <end position="454"/>
    </location>
</feature>
<feature type="compositionally biased region" description="Basic and acidic residues" evidence="1">
    <location>
        <begin position="465"/>
        <end position="518"/>
    </location>
</feature>
<dbReference type="EMBL" id="CAXAMM010039060">
    <property type="protein sequence ID" value="CAK9083417.1"/>
    <property type="molecule type" value="Genomic_DNA"/>
</dbReference>
<feature type="region of interest" description="Disordered" evidence="1">
    <location>
        <begin position="636"/>
        <end position="659"/>
    </location>
</feature>
<comment type="caution">
    <text evidence="2">The sequence shown here is derived from an EMBL/GenBank/DDBJ whole genome shotgun (WGS) entry which is preliminary data.</text>
</comment>
<accession>A0ABP0Q589</accession>
<evidence type="ECO:0000256" key="1">
    <source>
        <dbReference type="SAM" id="MobiDB-lite"/>
    </source>
</evidence>
<dbReference type="SUPFAM" id="SSF52047">
    <property type="entry name" value="RNI-like"/>
    <property type="match status" value="1"/>
</dbReference>
<feature type="compositionally biased region" description="Low complexity" evidence="1">
    <location>
        <begin position="548"/>
        <end position="557"/>
    </location>
</feature>
<dbReference type="Proteomes" id="UP001642464">
    <property type="component" value="Unassembled WGS sequence"/>
</dbReference>
<feature type="region of interest" description="Disordered" evidence="1">
    <location>
        <begin position="371"/>
        <end position="602"/>
    </location>
</feature>
<feature type="compositionally biased region" description="Basic and acidic residues" evidence="1">
    <location>
        <begin position="583"/>
        <end position="596"/>
    </location>
</feature>
<dbReference type="InterPro" id="IPR032675">
    <property type="entry name" value="LRR_dom_sf"/>
</dbReference>
<dbReference type="Gene3D" id="3.80.10.10">
    <property type="entry name" value="Ribonuclease Inhibitor"/>
    <property type="match status" value="1"/>
</dbReference>
<gene>
    <name evidence="2" type="ORF">SCF082_LOCUS39596</name>
</gene>
<keyword evidence="3" id="KW-1185">Reference proteome</keyword>
<sequence length="659" mass="72117">MGRWRNASKRERADEEVGHPSYGESVAWASRIHLEPAMALLTISMSKIGLTDDDMERWCNWIGDHLRTSIPRFSSCQFGLVDFAENRLTAAGVCRLLETFTQLKLPVQVLKLHHNRIAEGSCFARYLKGGGLLHELHLSHNDLDAQASALIIEAAVLAGDSSGKAYPRKVGKGNSAPLWVRLEQNYIDPAAFARILDAKFDSKICCDARSKWCTPHSCVQQGAATAVHVKNLPQQRRRGSSSSAMGSAIVRRPDGSETAQILRFDWEKGSWVKDTIDIPAKSGDPAALSEGLKVLIGAGMGRSAAQRSTESQTLSQEVGQTLGADLLRSLRKDGEDEEAWAMRIEAPEFRPGARFYWSTPAAPSDAHLLSAETSAGAASDDTESLEVPATAGEPDPNEPGSLFNGSPQAKCVQSHWQDENLSSPAAWLSKAPSLEELPDTMLWKKDEGKAESAKESASVASPVSLERDQDEVTCRISGDDTHNKLHDTSPEAEARSEARSGDRGPSDESSEPEEKGLLKDNSPQAKHVQILKSMPLRPSEGNREELTAECTTAATVAKSEEPRRPFANKVTKRPSTVPKRCPSKSEEPNKENEKKTPRPFPQRAQVHQVFNMFDEREAEAASHVDASPHVLEVWKLKPEEPEETLPQGEPLPQGQCGVM</sequence>
<organism evidence="2 3">
    <name type="scientific">Durusdinium trenchii</name>
    <dbReference type="NCBI Taxonomy" id="1381693"/>
    <lineage>
        <taxon>Eukaryota</taxon>
        <taxon>Sar</taxon>
        <taxon>Alveolata</taxon>
        <taxon>Dinophyceae</taxon>
        <taxon>Suessiales</taxon>
        <taxon>Symbiodiniaceae</taxon>
        <taxon>Durusdinium</taxon>
    </lineage>
</organism>
<evidence type="ECO:0000313" key="3">
    <source>
        <dbReference type="Proteomes" id="UP001642464"/>
    </source>
</evidence>